<dbReference type="RefSeq" id="WP_010602984.1">
    <property type="nucleotide sequence ID" value="NZ_JAPJUH010000002.1"/>
</dbReference>
<evidence type="ECO:0000256" key="1">
    <source>
        <dbReference type="SAM" id="SignalP"/>
    </source>
</evidence>
<sequence length="212" mass="24339">MKSTILNQLLVAFLATLLLNSCNEHKDNSHSTEKDATTKKASMPTPTNVVTYIDDFESFRDAIHKQDVAKMKTFFKFPVFADTAQIWEAIYDNMDQGKRQEITPHTFTGEDLEKNHRYLFNDGFVKSLLNVDAEQLYKHGEFTTPKTIIQDRGVHMIANYDRKTSSLQLSLMFSGWKDENGEDMSEGESATIYFFKITKTNHLVFDKILFAG</sequence>
<organism evidence="2 3">
    <name type="scientific">Pedobacter agri</name>
    <dbReference type="NCBI Taxonomy" id="454586"/>
    <lineage>
        <taxon>Bacteria</taxon>
        <taxon>Pseudomonadati</taxon>
        <taxon>Bacteroidota</taxon>
        <taxon>Sphingobacteriia</taxon>
        <taxon>Sphingobacteriales</taxon>
        <taxon>Sphingobacteriaceae</taxon>
        <taxon>Pedobacter</taxon>
    </lineage>
</organism>
<evidence type="ECO:0000313" key="3">
    <source>
        <dbReference type="Proteomes" id="UP001142592"/>
    </source>
</evidence>
<protein>
    <recommendedName>
        <fullName evidence="4">Lipoprotein</fullName>
    </recommendedName>
</protein>
<dbReference type="Proteomes" id="UP001142592">
    <property type="component" value="Unassembled WGS sequence"/>
</dbReference>
<keyword evidence="1" id="KW-0732">Signal</keyword>
<feature type="signal peptide" evidence="1">
    <location>
        <begin position="1"/>
        <end position="26"/>
    </location>
</feature>
<dbReference type="AlphaFoldDB" id="A0A9X3DCG2"/>
<name>A0A9X3DCG2_9SPHI</name>
<evidence type="ECO:0008006" key="4">
    <source>
        <dbReference type="Google" id="ProtNLM"/>
    </source>
</evidence>
<feature type="chain" id="PRO_5040869259" description="Lipoprotein" evidence="1">
    <location>
        <begin position="27"/>
        <end position="212"/>
    </location>
</feature>
<proteinExistence type="predicted"/>
<gene>
    <name evidence="2" type="ORF">OQZ29_08920</name>
</gene>
<comment type="caution">
    <text evidence="2">The sequence shown here is derived from an EMBL/GenBank/DDBJ whole genome shotgun (WGS) entry which is preliminary data.</text>
</comment>
<evidence type="ECO:0000313" key="2">
    <source>
        <dbReference type="EMBL" id="MCX3264864.1"/>
    </source>
</evidence>
<accession>A0A9X3DCG2</accession>
<reference evidence="2" key="1">
    <citation type="submission" date="2022-11" db="EMBL/GenBank/DDBJ databases">
        <authorList>
            <person name="Graham C."/>
            <person name="Newman J.D."/>
        </authorList>
    </citation>
    <scope>NUCLEOTIDE SEQUENCE</scope>
    <source>
        <strain evidence="2">DSM 19486</strain>
    </source>
</reference>
<keyword evidence="3" id="KW-1185">Reference proteome</keyword>
<dbReference type="EMBL" id="JAPJUH010000002">
    <property type="protein sequence ID" value="MCX3264864.1"/>
    <property type="molecule type" value="Genomic_DNA"/>
</dbReference>